<dbReference type="GO" id="GO:0046496">
    <property type="term" value="P:nicotinamide nucleotide metabolic process"/>
    <property type="evidence" value="ECO:0007669"/>
    <property type="project" value="UniProtKB-UniRule"/>
</dbReference>
<dbReference type="Proteomes" id="UP000515804">
    <property type="component" value="Chromosome"/>
</dbReference>
<evidence type="ECO:0000256" key="11">
    <source>
        <dbReference type="ARBA" id="ARBA00023235"/>
    </source>
</evidence>
<dbReference type="Pfam" id="PF03853">
    <property type="entry name" value="YjeF_N"/>
    <property type="match status" value="1"/>
</dbReference>
<dbReference type="PANTHER" id="PTHR12592">
    <property type="entry name" value="ATP-DEPENDENT (S)-NAD(P)H-HYDRATE DEHYDRATASE FAMILY MEMBER"/>
    <property type="match status" value="1"/>
</dbReference>
<dbReference type="EMBL" id="CP060719">
    <property type="protein sequence ID" value="QNN69978.1"/>
    <property type="molecule type" value="Genomic_DNA"/>
</dbReference>
<accession>A0A7G9SQ53</accession>
<proteinExistence type="inferred from homology"/>
<dbReference type="SUPFAM" id="SSF64153">
    <property type="entry name" value="YjeF N-terminal domain-like"/>
    <property type="match status" value="1"/>
</dbReference>
<evidence type="ECO:0000256" key="16">
    <source>
        <dbReference type="ARBA" id="ARBA00049209"/>
    </source>
</evidence>
<evidence type="ECO:0000256" key="19">
    <source>
        <dbReference type="PIRNR" id="PIRNR017184"/>
    </source>
</evidence>
<gene>
    <name evidence="17" type="primary">nnrD</name>
    <name evidence="18" type="synonym">nnrE</name>
    <name evidence="22" type="ORF">H9L16_15305</name>
</gene>
<comment type="subunit">
    <text evidence="17">Homotetramer.</text>
</comment>
<dbReference type="Pfam" id="PF01256">
    <property type="entry name" value="Carb_kinase"/>
    <property type="match status" value="1"/>
</dbReference>
<comment type="similarity">
    <text evidence="4 19">In the C-terminal section; belongs to the NnrD/CARKD family.</text>
</comment>
<dbReference type="EC" id="5.1.99.6" evidence="19"/>
<dbReference type="PIRSF" id="PIRSF017184">
    <property type="entry name" value="Nnr"/>
    <property type="match status" value="1"/>
</dbReference>
<dbReference type="GO" id="GO:0052856">
    <property type="term" value="F:NAD(P)HX epimerase activity"/>
    <property type="evidence" value="ECO:0007669"/>
    <property type="project" value="UniProtKB-UniRule"/>
</dbReference>
<dbReference type="GO" id="GO:0052855">
    <property type="term" value="F:ADP-dependent NAD(P)H-hydrate dehydratase activity"/>
    <property type="evidence" value="ECO:0007669"/>
    <property type="project" value="UniProtKB-UniRule"/>
</dbReference>
<dbReference type="InterPro" id="IPR036652">
    <property type="entry name" value="YjeF_N_dom_sf"/>
</dbReference>
<feature type="domain" description="YjeF N-terminal" evidence="21">
    <location>
        <begin position="13"/>
        <end position="214"/>
    </location>
</feature>
<dbReference type="HAMAP" id="MF_01966">
    <property type="entry name" value="NADHX_epimerase"/>
    <property type="match status" value="1"/>
</dbReference>
<feature type="binding site" evidence="17">
    <location>
        <position position="433"/>
    </location>
    <ligand>
        <name>AMP</name>
        <dbReference type="ChEBI" id="CHEBI:456215"/>
    </ligand>
</feature>
<dbReference type="GO" id="GO:0046872">
    <property type="term" value="F:metal ion binding"/>
    <property type="evidence" value="ECO:0007669"/>
    <property type="project" value="UniProtKB-UniRule"/>
</dbReference>
<feature type="binding site" evidence="17">
    <location>
        <begin position="404"/>
        <end position="408"/>
    </location>
    <ligand>
        <name>AMP</name>
        <dbReference type="ChEBI" id="CHEBI:456215"/>
    </ligand>
</feature>
<dbReference type="PROSITE" id="PS01050">
    <property type="entry name" value="YJEF_C_2"/>
    <property type="match status" value="1"/>
</dbReference>
<keyword evidence="6 17" id="KW-0547">Nucleotide-binding</keyword>
<evidence type="ECO:0000256" key="3">
    <source>
        <dbReference type="ARBA" id="ARBA00006001"/>
    </source>
</evidence>
<comment type="catalytic activity">
    <reaction evidence="15 17 19">
        <text>(6S)-NADHX + ADP = AMP + phosphate + NADH + H(+)</text>
        <dbReference type="Rhea" id="RHEA:32223"/>
        <dbReference type="ChEBI" id="CHEBI:15378"/>
        <dbReference type="ChEBI" id="CHEBI:43474"/>
        <dbReference type="ChEBI" id="CHEBI:57945"/>
        <dbReference type="ChEBI" id="CHEBI:64074"/>
        <dbReference type="ChEBI" id="CHEBI:456215"/>
        <dbReference type="ChEBI" id="CHEBI:456216"/>
        <dbReference type="EC" id="4.2.1.136"/>
    </reaction>
</comment>
<dbReference type="AlphaFoldDB" id="A0A7G9SQ53"/>
<evidence type="ECO:0000256" key="15">
    <source>
        <dbReference type="ARBA" id="ARBA00048238"/>
    </source>
</evidence>
<dbReference type="Gene3D" id="3.40.50.10260">
    <property type="entry name" value="YjeF N-terminal domain"/>
    <property type="match status" value="1"/>
</dbReference>
<evidence type="ECO:0000256" key="4">
    <source>
        <dbReference type="ARBA" id="ARBA00009524"/>
    </source>
</evidence>
<feature type="binding site" evidence="17">
    <location>
        <position position="367"/>
    </location>
    <ligand>
        <name>(6S)-NADPHX</name>
        <dbReference type="ChEBI" id="CHEBI:64076"/>
    </ligand>
</feature>
<evidence type="ECO:0000259" key="20">
    <source>
        <dbReference type="PROSITE" id="PS51383"/>
    </source>
</evidence>
<dbReference type="InterPro" id="IPR004443">
    <property type="entry name" value="YjeF_N_dom"/>
</dbReference>
<keyword evidence="7 17" id="KW-0067">ATP-binding</keyword>
<dbReference type="CDD" id="cd01171">
    <property type="entry name" value="YXKO-related"/>
    <property type="match status" value="1"/>
</dbReference>
<feature type="binding site" evidence="18">
    <location>
        <position position="157"/>
    </location>
    <ligand>
        <name>(6S)-NADPHX</name>
        <dbReference type="ChEBI" id="CHEBI:64076"/>
    </ligand>
</feature>
<comment type="catalytic activity">
    <reaction evidence="16 17 19">
        <text>(6S)-NADPHX + ADP = AMP + phosphate + NADPH + H(+)</text>
        <dbReference type="Rhea" id="RHEA:32235"/>
        <dbReference type="ChEBI" id="CHEBI:15378"/>
        <dbReference type="ChEBI" id="CHEBI:43474"/>
        <dbReference type="ChEBI" id="CHEBI:57783"/>
        <dbReference type="ChEBI" id="CHEBI:64076"/>
        <dbReference type="ChEBI" id="CHEBI:456215"/>
        <dbReference type="ChEBI" id="CHEBI:456216"/>
        <dbReference type="EC" id="4.2.1.136"/>
    </reaction>
</comment>
<evidence type="ECO:0000256" key="17">
    <source>
        <dbReference type="HAMAP-Rule" id="MF_01965"/>
    </source>
</evidence>
<feature type="binding site" evidence="18">
    <location>
        <position position="124"/>
    </location>
    <ligand>
        <name>K(+)</name>
        <dbReference type="ChEBI" id="CHEBI:29103"/>
    </ligand>
</feature>
<evidence type="ECO:0000256" key="9">
    <source>
        <dbReference type="ARBA" id="ARBA00022958"/>
    </source>
</evidence>
<keyword evidence="9 18" id="KW-0630">Potassium</keyword>
<feature type="domain" description="YjeF C-terminal" evidence="20">
    <location>
        <begin position="224"/>
        <end position="493"/>
    </location>
</feature>
<comment type="function">
    <text evidence="17">Catalyzes the dehydration of the S-form of NAD(P)HX at the expense of ADP, which is converted to AMP. Together with NAD(P)HX epimerase, which catalyzes the epimerization of the S- and R-forms, the enzyme allows the repair of both epimers of NAD(P)HX, a damaged form of NAD(P)H that is a result of enzymatic or heat-dependent hydration.</text>
</comment>
<evidence type="ECO:0000256" key="14">
    <source>
        <dbReference type="ARBA" id="ARBA00025153"/>
    </source>
</evidence>
<evidence type="ECO:0000256" key="2">
    <source>
        <dbReference type="ARBA" id="ARBA00000909"/>
    </source>
</evidence>
<feature type="binding site" evidence="17">
    <location>
        <position position="434"/>
    </location>
    <ligand>
        <name>(6S)-NADPHX</name>
        <dbReference type="ChEBI" id="CHEBI:64076"/>
    </ligand>
</feature>
<keyword evidence="10 17" id="KW-0520">NAD</keyword>
<comment type="similarity">
    <text evidence="18">Belongs to the NnrE/AIBP family.</text>
</comment>
<dbReference type="NCBIfam" id="TIGR00196">
    <property type="entry name" value="yjeF_cterm"/>
    <property type="match status" value="1"/>
</dbReference>
<dbReference type="InterPro" id="IPR017953">
    <property type="entry name" value="Carbohydrate_kinase_pred_CS"/>
</dbReference>
<comment type="similarity">
    <text evidence="3 19">In the N-terminal section; belongs to the NnrE/AIBP family.</text>
</comment>
<dbReference type="PROSITE" id="PS51385">
    <property type="entry name" value="YJEF_N"/>
    <property type="match status" value="1"/>
</dbReference>
<evidence type="ECO:0000256" key="5">
    <source>
        <dbReference type="ARBA" id="ARBA00022723"/>
    </source>
</evidence>
<comment type="function">
    <text evidence="18">Catalyzes the epimerization of the S- and R-forms of NAD(P)HX, a damaged form of NAD(P)H that is a result of enzymatic or heat-dependent hydration. This is a prerequisite for the S-specific NAD(P)H-hydrate dehydratase to allow the repair of both epimers of NAD(P)HX.</text>
</comment>
<comment type="cofactor">
    <cofactor evidence="17">
        <name>Mg(2+)</name>
        <dbReference type="ChEBI" id="CHEBI:18420"/>
    </cofactor>
</comment>
<organism evidence="22 23">
    <name type="scientific">Thermomonas carbonis</name>
    <dbReference type="NCBI Taxonomy" id="1463158"/>
    <lineage>
        <taxon>Bacteria</taxon>
        <taxon>Pseudomonadati</taxon>
        <taxon>Pseudomonadota</taxon>
        <taxon>Gammaproteobacteria</taxon>
        <taxon>Lysobacterales</taxon>
        <taxon>Lysobacteraceae</taxon>
        <taxon>Thermomonas</taxon>
    </lineage>
</organism>
<keyword evidence="8 17" id="KW-0521">NADP</keyword>
<keyword evidence="5 18" id="KW-0479">Metal-binding</keyword>
<evidence type="ECO:0000256" key="12">
    <source>
        <dbReference type="ARBA" id="ARBA00023239"/>
    </source>
</evidence>
<comment type="similarity">
    <text evidence="17">Belongs to the NnrD/CARKD family.</text>
</comment>
<feature type="binding site" evidence="17">
    <location>
        <position position="259"/>
    </location>
    <ligand>
        <name>(6S)-NADPHX</name>
        <dbReference type="ChEBI" id="CHEBI:64076"/>
    </ligand>
</feature>
<comment type="function">
    <text evidence="14 19">Bifunctional enzyme that catalyzes the epimerization of the S- and R-forms of NAD(P)HX and the dehydration of the S-form of NAD(P)HX at the expense of ADP, which is converted to AMP. This allows the repair of both epimers of NAD(P)HX, a damaged form of NAD(P)H that is a result of enzymatic or heat-dependent hydration.</text>
</comment>
<evidence type="ECO:0000256" key="18">
    <source>
        <dbReference type="HAMAP-Rule" id="MF_01966"/>
    </source>
</evidence>
<evidence type="ECO:0000256" key="10">
    <source>
        <dbReference type="ARBA" id="ARBA00023027"/>
    </source>
</evidence>
<dbReference type="KEGG" id="tcn:H9L16_15305"/>
<dbReference type="InterPro" id="IPR000631">
    <property type="entry name" value="CARKD"/>
</dbReference>
<reference evidence="22 23" key="1">
    <citation type="submission" date="2020-08" db="EMBL/GenBank/DDBJ databases">
        <title>Genome sequence of Thermomonas carbonis KCTC 42013T.</title>
        <authorList>
            <person name="Hyun D.-W."/>
            <person name="Bae J.-W."/>
        </authorList>
    </citation>
    <scope>NUCLEOTIDE SEQUENCE [LARGE SCALE GENOMIC DNA]</scope>
    <source>
        <strain evidence="22 23">KCTC 42013</strain>
    </source>
</reference>
<comment type="caution">
    <text evidence="18">Lacks conserved residue(s) required for the propagation of feature annotation.</text>
</comment>
<feature type="binding site" evidence="18">
    <location>
        <begin position="128"/>
        <end position="134"/>
    </location>
    <ligand>
        <name>(6S)-NADPHX</name>
        <dbReference type="ChEBI" id="CHEBI:64076"/>
    </ligand>
</feature>
<dbReference type="EC" id="4.2.1.136" evidence="19"/>
<dbReference type="PANTHER" id="PTHR12592:SF0">
    <property type="entry name" value="ATP-DEPENDENT (S)-NAD(P)H-HYDRATE DEHYDRATASE"/>
    <property type="match status" value="1"/>
</dbReference>
<feature type="binding site" evidence="18">
    <location>
        <begin position="61"/>
        <end position="65"/>
    </location>
    <ligand>
        <name>(6S)-NADPHX</name>
        <dbReference type="ChEBI" id="CHEBI:64076"/>
    </ligand>
</feature>
<feature type="binding site" evidence="17">
    <location>
        <position position="320"/>
    </location>
    <ligand>
        <name>(6S)-NADPHX</name>
        <dbReference type="ChEBI" id="CHEBI:64076"/>
    </ligand>
</feature>
<evidence type="ECO:0000256" key="1">
    <source>
        <dbReference type="ARBA" id="ARBA00000013"/>
    </source>
</evidence>
<evidence type="ECO:0000256" key="7">
    <source>
        <dbReference type="ARBA" id="ARBA00022840"/>
    </source>
</evidence>
<evidence type="ECO:0000259" key="21">
    <source>
        <dbReference type="PROSITE" id="PS51385"/>
    </source>
</evidence>
<dbReference type="NCBIfam" id="TIGR00197">
    <property type="entry name" value="yjeF_nterm"/>
    <property type="match status" value="1"/>
</dbReference>
<dbReference type="InterPro" id="IPR029056">
    <property type="entry name" value="Ribokinase-like"/>
</dbReference>
<evidence type="ECO:0000313" key="22">
    <source>
        <dbReference type="EMBL" id="QNN69978.1"/>
    </source>
</evidence>
<dbReference type="SUPFAM" id="SSF53613">
    <property type="entry name" value="Ribokinase-like"/>
    <property type="match status" value="1"/>
</dbReference>
<comment type="catalytic activity">
    <reaction evidence="2 18 19">
        <text>(6R)-NADPHX = (6S)-NADPHX</text>
        <dbReference type="Rhea" id="RHEA:32227"/>
        <dbReference type="ChEBI" id="CHEBI:64076"/>
        <dbReference type="ChEBI" id="CHEBI:64077"/>
        <dbReference type="EC" id="5.1.99.6"/>
    </reaction>
</comment>
<dbReference type="HAMAP" id="MF_01965">
    <property type="entry name" value="NADHX_dehydratase"/>
    <property type="match status" value="1"/>
</dbReference>
<dbReference type="RefSeq" id="WP_187552495.1">
    <property type="nucleotide sequence ID" value="NZ_BMZL01000001.1"/>
</dbReference>
<keyword evidence="11 18" id="KW-0413">Isomerase</keyword>
<feature type="binding site" evidence="18">
    <location>
        <position position="62"/>
    </location>
    <ligand>
        <name>K(+)</name>
        <dbReference type="ChEBI" id="CHEBI:29103"/>
    </ligand>
</feature>
<keyword evidence="13" id="KW-0511">Multifunctional enzyme</keyword>
<dbReference type="GO" id="GO:0005524">
    <property type="term" value="F:ATP binding"/>
    <property type="evidence" value="ECO:0007669"/>
    <property type="project" value="UniProtKB-UniRule"/>
</dbReference>
<protein>
    <recommendedName>
        <fullName evidence="19">Bifunctional NAD(P)H-hydrate repair enzyme</fullName>
    </recommendedName>
    <alternativeName>
        <fullName evidence="19">Nicotinamide nucleotide repair protein</fullName>
    </alternativeName>
    <domain>
        <recommendedName>
            <fullName evidence="19">ADP-dependent (S)-NAD(P)H-hydrate dehydratase</fullName>
            <ecNumber evidence="19">4.2.1.136</ecNumber>
        </recommendedName>
        <alternativeName>
            <fullName evidence="19">ADP-dependent NAD(P)HX dehydratase</fullName>
        </alternativeName>
    </domain>
    <domain>
        <recommendedName>
            <fullName evidence="19">NAD(P)H-hydrate epimerase</fullName>
            <ecNumber evidence="19">5.1.99.6</ecNumber>
        </recommendedName>
    </domain>
</protein>
<keyword evidence="23" id="KW-1185">Reference proteome</keyword>
<keyword evidence="12 17" id="KW-0456">Lyase</keyword>
<evidence type="ECO:0000256" key="13">
    <source>
        <dbReference type="ARBA" id="ARBA00023268"/>
    </source>
</evidence>
<comment type="cofactor">
    <cofactor evidence="18 19">
        <name>K(+)</name>
        <dbReference type="ChEBI" id="CHEBI:29103"/>
    </cofactor>
    <text evidence="18 19">Binds 1 potassium ion per subunit.</text>
</comment>
<evidence type="ECO:0000256" key="6">
    <source>
        <dbReference type="ARBA" id="ARBA00022741"/>
    </source>
</evidence>
<sequence>MHSPFPLYAPDQLRELEARGIASCGGDAFALMARAGLAAWHCVLKHWSRARRILVVCGPGNNGGDGYVLARHALSSGIRVQVLRLDAHAPRTPLARRAHDAFIASGGQVACVGGELGDADLLVDALFGIGLSRAPDDSVSALIEAMSRHPAPVLALDVPSGIDARSGDAPGAAVVADRTLQFIARHRGLRTGAALDHAGDLQLASLDLPATVFDGIDPAAFALRADALPGFFPLRPRDSHKGRNGHVLCIGGDHGSGGAILLAADAALRSGAGLLSVATRAEHVPALLARRPEAMVHGVDDAAQLAPLLSRAGVIAIGPGLGQGDWGRGLLDLVLANDAPGVVDADALNLLASSGQRLRAQDVATPHPGEAARLLGIPAHDVQRDRFAAAQALHERLGCTVVLKGAGSIIASPDRAPTVICAGNPGMAVGGMGDVLTGVIAALLAQGMPAGDAAIAGALLHAAAGDAAAREDGERGLLPSDLLPWLRRLANPMRR</sequence>
<evidence type="ECO:0000313" key="23">
    <source>
        <dbReference type="Proteomes" id="UP000515804"/>
    </source>
</evidence>
<name>A0A7G9SQ53_9GAMM</name>
<dbReference type="InterPro" id="IPR030677">
    <property type="entry name" value="Nnr"/>
</dbReference>
<evidence type="ECO:0000256" key="8">
    <source>
        <dbReference type="ARBA" id="ARBA00022857"/>
    </source>
</evidence>
<dbReference type="GO" id="GO:0110051">
    <property type="term" value="P:metabolite repair"/>
    <property type="evidence" value="ECO:0007669"/>
    <property type="project" value="TreeGrafter"/>
</dbReference>
<feature type="binding site" evidence="18">
    <location>
        <position position="160"/>
    </location>
    <ligand>
        <name>K(+)</name>
        <dbReference type="ChEBI" id="CHEBI:29103"/>
    </ligand>
</feature>
<dbReference type="Gene3D" id="3.40.1190.20">
    <property type="match status" value="1"/>
</dbReference>
<comment type="catalytic activity">
    <reaction evidence="1 18 19">
        <text>(6R)-NADHX = (6S)-NADHX</text>
        <dbReference type="Rhea" id="RHEA:32215"/>
        <dbReference type="ChEBI" id="CHEBI:64074"/>
        <dbReference type="ChEBI" id="CHEBI:64075"/>
        <dbReference type="EC" id="5.1.99.6"/>
    </reaction>
</comment>
<dbReference type="PROSITE" id="PS51383">
    <property type="entry name" value="YJEF_C_3"/>
    <property type="match status" value="1"/>
</dbReference>